<feature type="chain" id="PRO_5029709424" description="Secreted protein" evidence="1">
    <location>
        <begin position="22"/>
        <end position="78"/>
    </location>
</feature>
<keyword evidence="1" id="KW-0732">Signal</keyword>
<protein>
    <recommendedName>
        <fullName evidence="4">Secreted protein</fullName>
    </recommendedName>
</protein>
<dbReference type="EMBL" id="ABEU02000013">
    <property type="status" value="NOT_ANNOTATED_CDS"/>
    <property type="molecule type" value="Genomic_DNA"/>
</dbReference>
<evidence type="ECO:0008006" key="4">
    <source>
        <dbReference type="Google" id="ProtNLM"/>
    </source>
</evidence>
<feature type="signal peptide" evidence="1">
    <location>
        <begin position="1"/>
        <end position="21"/>
    </location>
</feature>
<name>A0A7I4AND3_PHYPA</name>
<dbReference type="InParanoid" id="A0A7I4AND3"/>
<organism evidence="2 3">
    <name type="scientific">Physcomitrium patens</name>
    <name type="common">Spreading-leaved earth moss</name>
    <name type="synonym">Physcomitrella patens</name>
    <dbReference type="NCBI Taxonomy" id="3218"/>
    <lineage>
        <taxon>Eukaryota</taxon>
        <taxon>Viridiplantae</taxon>
        <taxon>Streptophyta</taxon>
        <taxon>Embryophyta</taxon>
        <taxon>Bryophyta</taxon>
        <taxon>Bryophytina</taxon>
        <taxon>Bryopsida</taxon>
        <taxon>Funariidae</taxon>
        <taxon>Funariales</taxon>
        <taxon>Funariaceae</taxon>
        <taxon>Physcomitrium</taxon>
    </lineage>
</organism>
<proteinExistence type="predicted"/>
<keyword evidence="3" id="KW-1185">Reference proteome</keyword>
<sequence length="78" mass="8177">MPLVVFAAPIGILHLLKTCCGIQVSFGDVHAICVAPACSGKVQSSALILRAPENISFFSATQMRSLGLLSSEPPQFCS</sequence>
<reference evidence="2 3" key="2">
    <citation type="journal article" date="2018" name="Plant J.">
        <title>The Physcomitrella patens chromosome-scale assembly reveals moss genome structure and evolution.</title>
        <authorList>
            <person name="Lang D."/>
            <person name="Ullrich K.K."/>
            <person name="Murat F."/>
            <person name="Fuchs J."/>
            <person name="Jenkins J."/>
            <person name="Haas F.B."/>
            <person name="Piednoel M."/>
            <person name="Gundlach H."/>
            <person name="Van Bel M."/>
            <person name="Meyberg R."/>
            <person name="Vives C."/>
            <person name="Morata J."/>
            <person name="Symeonidi A."/>
            <person name="Hiss M."/>
            <person name="Muchero W."/>
            <person name="Kamisugi Y."/>
            <person name="Saleh O."/>
            <person name="Blanc G."/>
            <person name="Decker E.L."/>
            <person name="van Gessel N."/>
            <person name="Grimwood J."/>
            <person name="Hayes R.D."/>
            <person name="Graham S.W."/>
            <person name="Gunter L.E."/>
            <person name="McDaniel S.F."/>
            <person name="Hoernstein S.N.W."/>
            <person name="Larsson A."/>
            <person name="Li F.W."/>
            <person name="Perroud P.F."/>
            <person name="Phillips J."/>
            <person name="Ranjan P."/>
            <person name="Rokshar D.S."/>
            <person name="Rothfels C.J."/>
            <person name="Schneider L."/>
            <person name="Shu S."/>
            <person name="Stevenson D.W."/>
            <person name="Thummler F."/>
            <person name="Tillich M."/>
            <person name="Villarreal Aguilar J.C."/>
            <person name="Widiez T."/>
            <person name="Wong G.K."/>
            <person name="Wymore A."/>
            <person name="Zhang Y."/>
            <person name="Zimmer A.D."/>
            <person name="Quatrano R.S."/>
            <person name="Mayer K.F.X."/>
            <person name="Goodstein D."/>
            <person name="Casacuberta J.M."/>
            <person name="Vandepoele K."/>
            <person name="Reski R."/>
            <person name="Cuming A.C."/>
            <person name="Tuskan G.A."/>
            <person name="Maumus F."/>
            <person name="Salse J."/>
            <person name="Schmutz J."/>
            <person name="Rensing S.A."/>
        </authorList>
    </citation>
    <scope>NUCLEOTIDE SEQUENCE [LARGE SCALE GENOMIC DNA]</scope>
    <source>
        <strain evidence="2 3">cv. Gransden 2004</strain>
    </source>
</reference>
<dbReference type="EnsemblPlants" id="Pp3c13_23450V3.1">
    <property type="protein sequence ID" value="Pp3c13_23450V3.1"/>
    <property type="gene ID" value="Pp3c13_23450"/>
</dbReference>
<dbReference type="Gramene" id="Pp3c13_23450V3.1">
    <property type="protein sequence ID" value="Pp3c13_23450V3.1"/>
    <property type="gene ID" value="Pp3c13_23450"/>
</dbReference>
<accession>A0A7I4AND3</accession>
<evidence type="ECO:0000256" key="1">
    <source>
        <dbReference type="SAM" id="SignalP"/>
    </source>
</evidence>
<dbReference type="AlphaFoldDB" id="A0A7I4AND3"/>
<evidence type="ECO:0000313" key="2">
    <source>
        <dbReference type="EnsemblPlants" id="Pp3c13_23450V3.1"/>
    </source>
</evidence>
<dbReference type="Proteomes" id="UP000006727">
    <property type="component" value="Chromosome 13"/>
</dbReference>
<reference evidence="2" key="3">
    <citation type="submission" date="2020-12" db="UniProtKB">
        <authorList>
            <consortium name="EnsemblPlants"/>
        </authorList>
    </citation>
    <scope>IDENTIFICATION</scope>
</reference>
<evidence type="ECO:0000313" key="3">
    <source>
        <dbReference type="Proteomes" id="UP000006727"/>
    </source>
</evidence>
<reference evidence="2 3" key="1">
    <citation type="journal article" date="2008" name="Science">
        <title>The Physcomitrella genome reveals evolutionary insights into the conquest of land by plants.</title>
        <authorList>
            <person name="Rensing S."/>
            <person name="Lang D."/>
            <person name="Zimmer A."/>
            <person name="Terry A."/>
            <person name="Salamov A."/>
            <person name="Shapiro H."/>
            <person name="Nishiyama T."/>
            <person name="Perroud P.-F."/>
            <person name="Lindquist E."/>
            <person name="Kamisugi Y."/>
            <person name="Tanahashi T."/>
            <person name="Sakakibara K."/>
            <person name="Fujita T."/>
            <person name="Oishi K."/>
            <person name="Shin-I T."/>
            <person name="Kuroki Y."/>
            <person name="Toyoda A."/>
            <person name="Suzuki Y."/>
            <person name="Hashimoto A."/>
            <person name="Yamaguchi K."/>
            <person name="Sugano A."/>
            <person name="Kohara Y."/>
            <person name="Fujiyama A."/>
            <person name="Anterola A."/>
            <person name="Aoki S."/>
            <person name="Ashton N."/>
            <person name="Barbazuk W.B."/>
            <person name="Barker E."/>
            <person name="Bennetzen J."/>
            <person name="Bezanilla M."/>
            <person name="Blankenship R."/>
            <person name="Cho S.H."/>
            <person name="Dutcher S."/>
            <person name="Estelle M."/>
            <person name="Fawcett J.A."/>
            <person name="Gundlach H."/>
            <person name="Hanada K."/>
            <person name="Heyl A."/>
            <person name="Hicks K.A."/>
            <person name="Hugh J."/>
            <person name="Lohr M."/>
            <person name="Mayer K."/>
            <person name="Melkozernov A."/>
            <person name="Murata T."/>
            <person name="Nelson D."/>
            <person name="Pils B."/>
            <person name="Prigge M."/>
            <person name="Reiss B."/>
            <person name="Renner T."/>
            <person name="Rombauts S."/>
            <person name="Rushton P."/>
            <person name="Sanderfoot A."/>
            <person name="Schween G."/>
            <person name="Shiu S.-H."/>
            <person name="Stueber K."/>
            <person name="Theodoulou F.L."/>
            <person name="Tu H."/>
            <person name="Van de Peer Y."/>
            <person name="Verrier P.J."/>
            <person name="Waters E."/>
            <person name="Wood A."/>
            <person name="Yang L."/>
            <person name="Cove D."/>
            <person name="Cuming A."/>
            <person name="Hasebe M."/>
            <person name="Lucas S."/>
            <person name="Mishler D.B."/>
            <person name="Reski R."/>
            <person name="Grigoriev I."/>
            <person name="Quatrano R.S."/>
            <person name="Boore J.L."/>
        </authorList>
    </citation>
    <scope>NUCLEOTIDE SEQUENCE [LARGE SCALE GENOMIC DNA]</scope>
    <source>
        <strain evidence="2 3">cv. Gransden 2004</strain>
    </source>
</reference>